<dbReference type="PANTHER" id="PTHR30288:SF0">
    <property type="entry name" value="FLAGELLAR HOOK-ASSOCIATED PROTEIN 2"/>
    <property type="match status" value="1"/>
</dbReference>
<evidence type="ECO:0000256" key="2">
    <source>
        <dbReference type="ARBA" id="ARBA00011255"/>
    </source>
</evidence>
<keyword evidence="8" id="KW-0282">Flagellum</keyword>
<evidence type="ECO:0000256" key="4">
    <source>
        <dbReference type="ARBA" id="ARBA00023143"/>
    </source>
</evidence>
<comment type="function">
    <text evidence="5">Required for morphogenesis and for the elongation of the flagellar filament by facilitating polymerization of the flagellin monomers at the tip of growing filament. Forms a capping structure, which prevents flagellin subunits (transported through the central channel of the flagellum) from leaking out without polymerization at the distal end.</text>
</comment>
<evidence type="ECO:0000256" key="1">
    <source>
        <dbReference type="ARBA" id="ARBA00009764"/>
    </source>
</evidence>
<comment type="subunit">
    <text evidence="2 5">Homopentamer.</text>
</comment>
<dbReference type="InterPro" id="IPR040026">
    <property type="entry name" value="FliD"/>
</dbReference>
<gene>
    <name evidence="8" type="primary">fliD</name>
    <name evidence="8" type="ORF">IFO66_08040</name>
</gene>
<reference evidence="8 9" key="1">
    <citation type="submission" date="2020-09" db="EMBL/GenBank/DDBJ databases">
        <title>Paenibacillus sp. CAU 1523 isolated from sand of Haeundae Beach.</title>
        <authorList>
            <person name="Kim W."/>
        </authorList>
    </citation>
    <scope>NUCLEOTIDE SEQUENCE [LARGE SCALE GENOMIC DNA]</scope>
    <source>
        <strain evidence="8 9">CAU 1523</strain>
    </source>
</reference>
<name>A0ABR9AX85_9BACL</name>
<comment type="caution">
    <text evidence="8">The sequence shown here is derived from an EMBL/GenBank/DDBJ whole genome shotgun (WGS) entry which is preliminary data.</text>
</comment>
<keyword evidence="4 5" id="KW-0975">Bacterial flagellum</keyword>
<keyword evidence="8" id="KW-0966">Cell projection</keyword>
<keyword evidence="8" id="KW-0969">Cilium</keyword>
<proteinExistence type="inferred from homology"/>
<keyword evidence="9" id="KW-1185">Reference proteome</keyword>
<feature type="domain" description="Flagellar hook-associated protein 2 C-terminal" evidence="7">
    <location>
        <begin position="201"/>
        <end position="478"/>
    </location>
</feature>
<evidence type="ECO:0000313" key="9">
    <source>
        <dbReference type="Proteomes" id="UP000634529"/>
    </source>
</evidence>
<evidence type="ECO:0000256" key="5">
    <source>
        <dbReference type="RuleBase" id="RU362066"/>
    </source>
</evidence>
<evidence type="ECO:0000313" key="8">
    <source>
        <dbReference type="EMBL" id="MBD8498259.1"/>
    </source>
</evidence>
<organism evidence="8 9">
    <name type="scientific">Paenibacillus arenosi</name>
    <dbReference type="NCBI Taxonomy" id="2774142"/>
    <lineage>
        <taxon>Bacteria</taxon>
        <taxon>Bacillati</taxon>
        <taxon>Bacillota</taxon>
        <taxon>Bacilli</taxon>
        <taxon>Bacillales</taxon>
        <taxon>Paenibacillaceae</taxon>
        <taxon>Paenibacillus</taxon>
    </lineage>
</organism>
<comment type="similarity">
    <text evidence="1 5">Belongs to the FliD family.</text>
</comment>
<keyword evidence="5" id="KW-0964">Secreted</keyword>
<dbReference type="EMBL" id="JACYTN010000003">
    <property type="protein sequence ID" value="MBD8498259.1"/>
    <property type="molecule type" value="Genomic_DNA"/>
</dbReference>
<keyword evidence="3" id="KW-0175">Coiled coil</keyword>
<sequence>MSSGMDIDKLVSDLMRAERLPLDKLARQKESLVWKREDYRSMNTTLLSLRNSASEIRMEGNFAKVKATSSNTNVADVISNKPGVTGATVNVKSLATGALLVGDSVAHDLKDPLKIGGSFTIDNKDGTTKTTINVTANTSTIKSIIGDINAKSSVTGVRAYFDENTKRFMLSSTEMGSKAKVTVGGTDVKAILGLDAATAKGTDAKYTINEVPGQTPTEITSASNTVDINGITVALKGQGAFTLGTNVDREGAKERIKDFVAKYNELVDKFAEATTTRPNRNYQPLTEAEKEAMTDKQIEQWEKKARQGTLYGDTFLESSLTQLRTAMRTPLKGVGKDDIKLLSDIGITPSKNYKENGKLEIDEAKLSEALNTKFDQVVTLFTKSSNTVGNSAANMAQRRSEQGIAERIYEEATRRIDSMSKKIGSSASMESQDESVMGKELRTLFSKEAQIKARLVDVENRYYKKFTAMEKALQNLNNKGNWLSQQLGAM</sequence>
<protein>
    <recommendedName>
        <fullName evidence="5">Flagellar hook-associated protein 2</fullName>
        <shortName evidence="5">HAP2</shortName>
    </recommendedName>
    <alternativeName>
        <fullName evidence="5">Flagellar cap protein</fullName>
    </alternativeName>
</protein>
<comment type="subcellular location">
    <subcellularLocation>
        <location evidence="5">Secreted</location>
    </subcellularLocation>
    <subcellularLocation>
        <location evidence="5">Bacterial flagellum</location>
    </subcellularLocation>
</comment>
<feature type="domain" description="Flagellar hook-associated protein 2 N-terminal" evidence="6">
    <location>
        <begin position="3"/>
        <end position="97"/>
    </location>
</feature>
<dbReference type="Proteomes" id="UP000634529">
    <property type="component" value="Unassembled WGS sequence"/>
</dbReference>
<dbReference type="Pfam" id="PF02465">
    <property type="entry name" value="FliD_N"/>
    <property type="match status" value="1"/>
</dbReference>
<evidence type="ECO:0000259" key="6">
    <source>
        <dbReference type="Pfam" id="PF02465"/>
    </source>
</evidence>
<dbReference type="Pfam" id="PF07196">
    <property type="entry name" value="Flagellin_IN"/>
    <property type="match status" value="1"/>
</dbReference>
<dbReference type="PANTHER" id="PTHR30288">
    <property type="entry name" value="FLAGELLAR CAP/ASSEMBLY PROTEIN FLID"/>
    <property type="match status" value="1"/>
</dbReference>
<dbReference type="InterPro" id="IPR010809">
    <property type="entry name" value="FliD_C"/>
</dbReference>
<dbReference type="InterPro" id="IPR010810">
    <property type="entry name" value="Flagellin_hook_IN_motif"/>
</dbReference>
<evidence type="ECO:0000256" key="3">
    <source>
        <dbReference type="ARBA" id="ARBA00023054"/>
    </source>
</evidence>
<dbReference type="InterPro" id="IPR003481">
    <property type="entry name" value="FliD_N"/>
</dbReference>
<evidence type="ECO:0000259" key="7">
    <source>
        <dbReference type="Pfam" id="PF07195"/>
    </source>
</evidence>
<accession>A0ABR9AX85</accession>
<dbReference type="Pfam" id="PF07195">
    <property type="entry name" value="FliD_C"/>
    <property type="match status" value="1"/>
</dbReference>